<dbReference type="AlphaFoldDB" id="A0A850H2S4"/>
<keyword evidence="3" id="KW-1185">Reference proteome</keyword>
<comment type="caution">
    <text evidence="2">The sequence shown here is derived from an EMBL/GenBank/DDBJ whole genome shotgun (WGS) entry which is preliminary data.</text>
</comment>
<sequence length="194" mass="21078">MAEKSGRQRAFGCAILAAAIAIAAVTLTPIGPLFVYGWLVPIISPAIPKPESVPSRAGAQFHWKGFGLVWYWEDRLTNGCARWFAAEGPSGPVRGLDVFEGVAGCDGGERTISRLSFENHSIFGNGANDWPYEDCPFDLSSASIRKHLAHISSLKAANSGEIENRMLEEMQLEIEQIERVGLRAQQYGCRLGAG</sequence>
<organism evidence="2 3">
    <name type="scientific">Qipengyuania atrilutea</name>
    <dbReference type="NCBI Taxonomy" id="2744473"/>
    <lineage>
        <taxon>Bacteria</taxon>
        <taxon>Pseudomonadati</taxon>
        <taxon>Pseudomonadota</taxon>
        <taxon>Alphaproteobacteria</taxon>
        <taxon>Sphingomonadales</taxon>
        <taxon>Erythrobacteraceae</taxon>
        <taxon>Qipengyuania</taxon>
    </lineage>
</organism>
<keyword evidence="1" id="KW-0472">Membrane</keyword>
<evidence type="ECO:0000313" key="2">
    <source>
        <dbReference type="EMBL" id="NVD44203.1"/>
    </source>
</evidence>
<feature type="transmembrane region" description="Helical" evidence="1">
    <location>
        <begin position="12"/>
        <end position="39"/>
    </location>
</feature>
<reference evidence="2 3" key="1">
    <citation type="submission" date="2020-06" db="EMBL/GenBank/DDBJ databases">
        <title>Altererythrobacter sp. HHU K3-1.</title>
        <authorList>
            <person name="Zhang D."/>
            <person name="Xue H."/>
        </authorList>
    </citation>
    <scope>NUCLEOTIDE SEQUENCE [LARGE SCALE GENOMIC DNA]</scope>
    <source>
        <strain evidence="2 3">HHU K3-1</strain>
    </source>
</reference>
<dbReference type="Proteomes" id="UP000561438">
    <property type="component" value="Unassembled WGS sequence"/>
</dbReference>
<gene>
    <name evidence="2" type="ORF">HUV48_04120</name>
</gene>
<evidence type="ECO:0000256" key="1">
    <source>
        <dbReference type="SAM" id="Phobius"/>
    </source>
</evidence>
<dbReference type="EMBL" id="JABWGV010000001">
    <property type="protein sequence ID" value="NVD44203.1"/>
    <property type="molecule type" value="Genomic_DNA"/>
</dbReference>
<name>A0A850H2S4_9SPHN</name>
<keyword evidence="1" id="KW-1133">Transmembrane helix</keyword>
<accession>A0A850H2S4</accession>
<proteinExistence type="predicted"/>
<evidence type="ECO:0000313" key="3">
    <source>
        <dbReference type="Proteomes" id="UP000561438"/>
    </source>
</evidence>
<keyword evidence="1" id="KW-0812">Transmembrane</keyword>
<dbReference type="RefSeq" id="WP_176266468.1">
    <property type="nucleotide sequence ID" value="NZ_JABWGV010000001.1"/>
</dbReference>
<protein>
    <submittedName>
        <fullName evidence="2">Uncharacterized protein</fullName>
    </submittedName>
</protein>